<keyword evidence="3" id="KW-1185">Reference proteome</keyword>
<name>A0A419SJ48_9BACL</name>
<dbReference type="AlphaFoldDB" id="A0A419SJ48"/>
<evidence type="ECO:0000256" key="1">
    <source>
        <dbReference type="SAM" id="MobiDB-lite"/>
    </source>
</evidence>
<sequence length="372" mass="43590">MIKSFFKRVFSSGSDETAVTPEQQSDAQHLLEAGDQGNAGGQQAGLAADEQDGPREKVTIRREWLEPPNYRELYHAVTHLYEQASQTEAMLTRLKLQLADNLQNVDVLTAKRVNKYLSKAEHDIVDLTYFLDKTDQATMDIYREFLLPERIEQLNLFLQERCLMIYETSKGLGTDYKAEIEQFFDALDMTITPTFFDEFEQWREEVLKRHAQEEQHSKDEQEQPSAEAMLKISKEEVENENIQQIDHYLKQALQSPEIAREMKGTLLFSFYGFSKHEDLLKLMNRKEVNDWASLLVEQHPYIFYFLNNLDYPMTQFLTSLVVTTEIEDSFVYYNDDELTAFKAYIVDALEKLADWVKEDKDRIVLDFTDQFQ</sequence>
<dbReference type="OrthoDB" id="2677522at2"/>
<feature type="region of interest" description="Disordered" evidence="1">
    <location>
        <begin position="34"/>
        <end position="55"/>
    </location>
</feature>
<dbReference type="RefSeq" id="WP_120189301.1">
    <property type="nucleotide sequence ID" value="NZ_MCHY01000008.1"/>
</dbReference>
<comment type="caution">
    <text evidence="2">The sequence shown here is derived from an EMBL/GenBank/DDBJ whole genome shotgun (WGS) entry which is preliminary data.</text>
</comment>
<reference evidence="2 3" key="1">
    <citation type="submission" date="2016-08" db="EMBL/GenBank/DDBJ databases">
        <title>Novel Firmicute Genomes.</title>
        <authorList>
            <person name="Poppleton D.I."/>
            <person name="Gribaldo S."/>
        </authorList>
    </citation>
    <scope>NUCLEOTIDE SEQUENCE [LARGE SCALE GENOMIC DNA]</scope>
    <source>
        <strain evidence="2 3">RAOx-1</strain>
    </source>
</reference>
<accession>A0A419SJ48</accession>
<dbReference type="EMBL" id="MCHY01000008">
    <property type="protein sequence ID" value="RKD24051.1"/>
    <property type="molecule type" value="Genomic_DNA"/>
</dbReference>
<dbReference type="Proteomes" id="UP000284219">
    <property type="component" value="Unassembled WGS sequence"/>
</dbReference>
<protein>
    <submittedName>
        <fullName evidence="2">Uncharacterized protein</fullName>
    </submittedName>
</protein>
<evidence type="ECO:0000313" key="3">
    <source>
        <dbReference type="Proteomes" id="UP000284219"/>
    </source>
</evidence>
<proteinExistence type="predicted"/>
<organism evidence="2 3">
    <name type="scientific">Ammoniphilus oxalaticus</name>
    <dbReference type="NCBI Taxonomy" id="66863"/>
    <lineage>
        <taxon>Bacteria</taxon>
        <taxon>Bacillati</taxon>
        <taxon>Bacillota</taxon>
        <taxon>Bacilli</taxon>
        <taxon>Bacillales</taxon>
        <taxon>Paenibacillaceae</taxon>
        <taxon>Aneurinibacillus group</taxon>
        <taxon>Ammoniphilus</taxon>
    </lineage>
</organism>
<evidence type="ECO:0000313" key="2">
    <source>
        <dbReference type="EMBL" id="RKD24051.1"/>
    </source>
</evidence>
<gene>
    <name evidence="2" type="ORF">BEP19_06480</name>
</gene>